<keyword evidence="6 9" id="KW-0067">ATP-binding</keyword>
<dbReference type="EC" id="2.7.4.25" evidence="9"/>
<evidence type="ECO:0000256" key="9">
    <source>
        <dbReference type="HAMAP-Rule" id="MF_00238"/>
    </source>
</evidence>
<evidence type="ECO:0000256" key="2">
    <source>
        <dbReference type="ARBA" id="ARBA00022490"/>
    </source>
</evidence>
<dbReference type="GO" id="GO:0005829">
    <property type="term" value="C:cytosol"/>
    <property type="evidence" value="ECO:0007669"/>
    <property type="project" value="TreeGrafter"/>
</dbReference>
<dbReference type="GO" id="GO:0036430">
    <property type="term" value="F:CMP kinase activity"/>
    <property type="evidence" value="ECO:0007669"/>
    <property type="project" value="RHEA"/>
</dbReference>
<comment type="caution">
    <text evidence="11">The sequence shown here is derived from an EMBL/GenBank/DDBJ whole genome shotgun (WGS) entry which is preliminary data.</text>
</comment>
<dbReference type="PANTHER" id="PTHR21299">
    <property type="entry name" value="CYTIDYLATE KINASE/PANTOATE-BETA-ALANINE LIGASE"/>
    <property type="match status" value="1"/>
</dbReference>
<dbReference type="SUPFAM" id="SSF52540">
    <property type="entry name" value="P-loop containing nucleoside triphosphate hydrolases"/>
    <property type="match status" value="1"/>
</dbReference>
<dbReference type="Gene3D" id="3.40.50.300">
    <property type="entry name" value="P-loop containing nucleotide triphosphate hydrolases"/>
    <property type="match status" value="1"/>
</dbReference>
<proteinExistence type="inferred from homology"/>
<dbReference type="STRING" id="301148.B4135_2011"/>
<evidence type="ECO:0000259" key="10">
    <source>
        <dbReference type="Pfam" id="PF02224"/>
    </source>
</evidence>
<dbReference type="InterPro" id="IPR003136">
    <property type="entry name" value="Cytidylate_kin"/>
</dbReference>
<dbReference type="AlphaFoldDB" id="A0A150M784"/>
<dbReference type="EMBL" id="LQYT01000036">
    <property type="protein sequence ID" value="KYD20235.1"/>
    <property type="molecule type" value="Genomic_DNA"/>
</dbReference>
<dbReference type="Proteomes" id="UP000075683">
    <property type="component" value="Unassembled WGS sequence"/>
</dbReference>
<dbReference type="RefSeq" id="WP_061568623.1">
    <property type="nucleotide sequence ID" value="NZ_LQYT01000036.1"/>
</dbReference>
<dbReference type="HAMAP" id="MF_00238">
    <property type="entry name" value="Cytidyl_kinase_type1"/>
    <property type="match status" value="1"/>
</dbReference>
<evidence type="ECO:0000313" key="11">
    <source>
        <dbReference type="EMBL" id="KYD20235.1"/>
    </source>
</evidence>
<keyword evidence="3 9" id="KW-0808">Transferase</keyword>
<evidence type="ECO:0000256" key="1">
    <source>
        <dbReference type="ARBA" id="ARBA00009427"/>
    </source>
</evidence>
<comment type="catalytic activity">
    <reaction evidence="8 9">
        <text>CMP + ATP = CDP + ADP</text>
        <dbReference type="Rhea" id="RHEA:11600"/>
        <dbReference type="ChEBI" id="CHEBI:30616"/>
        <dbReference type="ChEBI" id="CHEBI:58069"/>
        <dbReference type="ChEBI" id="CHEBI:60377"/>
        <dbReference type="ChEBI" id="CHEBI:456216"/>
        <dbReference type="EC" id="2.7.4.25"/>
    </reaction>
</comment>
<accession>A0A150M784</accession>
<organism evidence="11 12">
    <name type="scientific">Caldibacillus debilis</name>
    <dbReference type="NCBI Taxonomy" id="301148"/>
    <lineage>
        <taxon>Bacteria</taxon>
        <taxon>Bacillati</taxon>
        <taxon>Bacillota</taxon>
        <taxon>Bacilli</taxon>
        <taxon>Bacillales</taxon>
        <taxon>Bacillaceae</taxon>
        <taxon>Caldibacillus</taxon>
    </lineage>
</organism>
<evidence type="ECO:0000256" key="5">
    <source>
        <dbReference type="ARBA" id="ARBA00022777"/>
    </source>
</evidence>
<name>A0A150M784_9BACI</name>
<evidence type="ECO:0000256" key="4">
    <source>
        <dbReference type="ARBA" id="ARBA00022741"/>
    </source>
</evidence>
<keyword evidence="2 9" id="KW-0963">Cytoplasm</keyword>
<dbReference type="FunFam" id="3.40.50.300:FF:000484">
    <property type="entry name" value="Cytidylate kinase"/>
    <property type="match status" value="1"/>
</dbReference>
<dbReference type="Pfam" id="PF02224">
    <property type="entry name" value="Cytidylate_kin"/>
    <property type="match status" value="1"/>
</dbReference>
<dbReference type="InterPro" id="IPR027417">
    <property type="entry name" value="P-loop_NTPase"/>
</dbReference>
<dbReference type="NCBIfam" id="TIGR00017">
    <property type="entry name" value="cmk"/>
    <property type="match status" value="1"/>
</dbReference>
<dbReference type="CDD" id="cd02020">
    <property type="entry name" value="CMPK"/>
    <property type="match status" value="1"/>
</dbReference>
<gene>
    <name evidence="9" type="primary">cmk</name>
    <name evidence="11" type="ORF">B4135_2011</name>
</gene>
<evidence type="ECO:0000256" key="7">
    <source>
        <dbReference type="ARBA" id="ARBA00047615"/>
    </source>
</evidence>
<dbReference type="OrthoDB" id="9807434at2"/>
<dbReference type="GO" id="GO:0006220">
    <property type="term" value="P:pyrimidine nucleotide metabolic process"/>
    <property type="evidence" value="ECO:0007669"/>
    <property type="project" value="UniProtKB-UniRule"/>
</dbReference>
<dbReference type="GO" id="GO:0036431">
    <property type="term" value="F:dCMP kinase activity"/>
    <property type="evidence" value="ECO:0007669"/>
    <property type="project" value="InterPro"/>
</dbReference>
<evidence type="ECO:0000256" key="8">
    <source>
        <dbReference type="ARBA" id="ARBA00048478"/>
    </source>
</evidence>
<dbReference type="PATRIC" id="fig|301148.3.peg.3045"/>
<feature type="domain" description="Cytidylate kinase" evidence="10">
    <location>
        <begin position="9"/>
        <end position="222"/>
    </location>
</feature>
<dbReference type="InterPro" id="IPR011994">
    <property type="entry name" value="Cytidylate_kinase_dom"/>
</dbReference>
<dbReference type="PANTHER" id="PTHR21299:SF2">
    <property type="entry name" value="CYTIDYLATE KINASE"/>
    <property type="match status" value="1"/>
</dbReference>
<evidence type="ECO:0000256" key="6">
    <source>
        <dbReference type="ARBA" id="ARBA00022840"/>
    </source>
</evidence>
<comment type="subcellular location">
    <subcellularLocation>
        <location evidence="9">Cytoplasm</location>
    </subcellularLocation>
</comment>
<protein>
    <recommendedName>
        <fullName evidence="9">Cytidylate kinase</fullName>
        <shortName evidence="9">CK</shortName>
        <ecNumber evidence="9">2.7.4.25</ecNumber>
    </recommendedName>
    <alternativeName>
        <fullName evidence="9">Cytidine monophosphate kinase</fullName>
        <shortName evidence="9">CMP kinase</shortName>
    </alternativeName>
</protein>
<dbReference type="GO" id="GO:0015949">
    <property type="term" value="P:nucleobase-containing small molecule interconversion"/>
    <property type="evidence" value="ECO:0007669"/>
    <property type="project" value="TreeGrafter"/>
</dbReference>
<sequence length="235" mass="26473">MTNQRRIAIAIDGPAAAGKSTVAKIVARKLNFLYIDTGAMYRALTWKALKEKVDVRDEERLYELLRHTAIELKQEGGAQRVLVDGKEVTEAIRLPDVTCNVSDVSKHERVRREMVKRQQQLAENGGVVMDGRDIGTCVLPEAEVKIFLSASVDERARRRHLENQKKGIPSDLEQLKKEIETRDRMDTEREFAPLRKAADAVEIDTTGIPIEGVVERIMEIAKEKLGLNENGEMKG</sequence>
<keyword evidence="4 9" id="KW-0547">Nucleotide-binding</keyword>
<evidence type="ECO:0000313" key="12">
    <source>
        <dbReference type="Proteomes" id="UP000075683"/>
    </source>
</evidence>
<reference evidence="11 12" key="1">
    <citation type="submission" date="2016-01" db="EMBL/GenBank/DDBJ databases">
        <title>Draft Genome Sequences of Seven Thermophilic Sporeformers Isolated from Foods.</title>
        <authorList>
            <person name="Berendsen E.M."/>
            <person name="Wells-Bennik M.H."/>
            <person name="Krawcyk A.O."/>
            <person name="De Jong A."/>
            <person name="Holsappel S."/>
            <person name="Eijlander R.T."/>
            <person name="Kuipers O.P."/>
        </authorList>
    </citation>
    <scope>NUCLEOTIDE SEQUENCE [LARGE SCALE GENOMIC DNA]</scope>
    <source>
        <strain evidence="11 12">B4135</strain>
    </source>
</reference>
<keyword evidence="5 9" id="KW-0418">Kinase</keyword>
<dbReference type="GO" id="GO:0005524">
    <property type="term" value="F:ATP binding"/>
    <property type="evidence" value="ECO:0007669"/>
    <property type="project" value="UniProtKB-UniRule"/>
</dbReference>
<comment type="similarity">
    <text evidence="1 9">Belongs to the cytidylate kinase family. Type 1 subfamily.</text>
</comment>
<feature type="binding site" evidence="9">
    <location>
        <begin position="13"/>
        <end position="21"/>
    </location>
    <ligand>
        <name>ATP</name>
        <dbReference type="ChEBI" id="CHEBI:30616"/>
    </ligand>
</feature>
<comment type="catalytic activity">
    <reaction evidence="7 9">
        <text>dCMP + ATP = dCDP + ADP</text>
        <dbReference type="Rhea" id="RHEA:25094"/>
        <dbReference type="ChEBI" id="CHEBI:30616"/>
        <dbReference type="ChEBI" id="CHEBI:57566"/>
        <dbReference type="ChEBI" id="CHEBI:58593"/>
        <dbReference type="ChEBI" id="CHEBI:456216"/>
        <dbReference type="EC" id="2.7.4.25"/>
    </reaction>
</comment>
<evidence type="ECO:0000256" key="3">
    <source>
        <dbReference type="ARBA" id="ARBA00022679"/>
    </source>
</evidence>